<name>A0ABZ0FGC0_9GAMM</name>
<organism evidence="1 2">
    <name type="scientific">Aeromonas allosaccharophila</name>
    <dbReference type="NCBI Taxonomy" id="656"/>
    <lineage>
        <taxon>Bacteria</taxon>
        <taxon>Pseudomonadati</taxon>
        <taxon>Pseudomonadota</taxon>
        <taxon>Gammaproteobacteria</taxon>
        <taxon>Aeromonadales</taxon>
        <taxon>Aeromonadaceae</taxon>
        <taxon>Aeromonas</taxon>
    </lineage>
</organism>
<dbReference type="Proteomes" id="UP001302667">
    <property type="component" value="Chromosome"/>
</dbReference>
<dbReference type="RefSeq" id="WP_317104238.1">
    <property type="nucleotide sequence ID" value="NZ_CP136584.1"/>
</dbReference>
<sequence length="107" mass="12393">MKLWGYGALAVFVLLVSAPWVYKKWHVYQYCKMSSEQLVCTRVGEPGMTIPWCEGDFKVAMATRASNLRDGFQAFDEDYLKKQETLFQEALPKARELVYRKCVVESL</sequence>
<protein>
    <submittedName>
        <fullName evidence="1">Uncharacterized protein</fullName>
    </submittedName>
</protein>
<proteinExistence type="predicted"/>
<reference evidence="1 2" key="1">
    <citation type="submission" date="2023-10" db="EMBL/GenBank/DDBJ databases">
        <title>Genome analysis of psychrotrophic aerobic bacterium Aeromonas allosaccharophila BIM B-1809 isolated from infected fish.</title>
        <authorList>
            <person name="Leanovich S.I."/>
            <person name="Sidarenka A.V."/>
            <person name="Akhremchuk A.E."/>
            <person name="Sikolenko M.A."/>
            <person name="Valentovich L.N."/>
        </authorList>
    </citation>
    <scope>NUCLEOTIDE SEQUENCE [LARGE SCALE GENOMIC DNA]</scope>
    <source>
        <strain evidence="1 2">BIM B-1809</strain>
    </source>
</reference>
<accession>A0ABZ0FGC0</accession>
<gene>
    <name evidence="1" type="ORF">RY972_10870</name>
</gene>
<dbReference type="EMBL" id="CP136584">
    <property type="protein sequence ID" value="WOE68510.1"/>
    <property type="molecule type" value="Genomic_DNA"/>
</dbReference>
<keyword evidence="2" id="KW-1185">Reference proteome</keyword>
<evidence type="ECO:0000313" key="2">
    <source>
        <dbReference type="Proteomes" id="UP001302667"/>
    </source>
</evidence>
<evidence type="ECO:0000313" key="1">
    <source>
        <dbReference type="EMBL" id="WOE68510.1"/>
    </source>
</evidence>